<dbReference type="InterPro" id="IPR007372">
    <property type="entry name" value="Lipid/polyisoprenoid-bd_YceI"/>
</dbReference>
<keyword evidence="11 13" id="KW-0472">Membrane</keyword>
<evidence type="ECO:0000256" key="6">
    <source>
        <dbReference type="ARBA" id="ARBA00022692"/>
    </source>
</evidence>
<keyword evidence="16" id="KW-1185">Reference proteome</keyword>
<keyword evidence="7" id="KW-0479">Metal-binding</keyword>
<feature type="transmembrane region" description="Helical" evidence="13">
    <location>
        <begin position="141"/>
        <end position="166"/>
    </location>
</feature>
<keyword evidence="3" id="KW-0813">Transport</keyword>
<comment type="similarity">
    <text evidence="12">Belongs to the cytochrome b561 family.</text>
</comment>
<dbReference type="Pfam" id="PF04264">
    <property type="entry name" value="YceI"/>
    <property type="match status" value="1"/>
</dbReference>
<organism evidence="15 16">
    <name type="scientific">Tateyamaria armeniaca</name>
    <dbReference type="NCBI Taxonomy" id="2518930"/>
    <lineage>
        <taxon>Bacteria</taxon>
        <taxon>Pseudomonadati</taxon>
        <taxon>Pseudomonadota</taxon>
        <taxon>Alphaproteobacteria</taxon>
        <taxon>Rhodobacterales</taxon>
        <taxon>Roseobacteraceae</taxon>
        <taxon>Tateyamaria</taxon>
    </lineage>
</organism>
<evidence type="ECO:0000256" key="7">
    <source>
        <dbReference type="ARBA" id="ARBA00022723"/>
    </source>
</evidence>
<comment type="cofactor">
    <cofactor evidence="1">
        <name>heme b</name>
        <dbReference type="ChEBI" id="CHEBI:60344"/>
    </cofactor>
</comment>
<feature type="domain" description="Lipid/polyisoprenoid-binding YceI-like" evidence="14">
    <location>
        <begin position="241"/>
        <end position="394"/>
    </location>
</feature>
<evidence type="ECO:0000256" key="4">
    <source>
        <dbReference type="ARBA" id="ARBA00022475"/>
    </source>
</evidence>
<dbReference type="InterPro" id="IPR036761">
    <property type="entry name" value="TTHA0802/YceI-like_sf"/>
</dbReference>
<feature type="transmembrane region" description="Helical" evidence="13">
    <location>
        <begin position="97"/>
        <end position="118"/>
    </location>
</feature>
<dbReference type="Gene3D" id="2.40.128.110">
    <property type="entry name" value="Lipid/polyisoprenoid-binding, YceI-like"/>
    <property type="match status" value="1"/>
</dbReference>
<dbReference type="PANTHER" id="PTHR30529">
    <property type="entry name" value="CYTOCHROME B561"/>
    <property type="match status" value="1"/>
</dbReference>
<dbReference type="InterPro" id="IPR011577">
    <property type="entry name" value="Cyt_b561_bac/Ni-Hgenase"/>
</dbReference>
<keyword evidence="5" id="KW-0349">Heme</keyword>
<gene>
    <name evidence="15" type="ORF">ACERZ8_17175</name>
</gene>
<feature type="transmembrane region" description="Helical" evidence="13">
    <location>
        <begin position="55"/>
        <end position="76"/>
    </location>
</feature>
<dbReference type="Proteomes" id="UP001627408">
    <property type="component" value="Unassembled WGS sequence"/>
</dbReference>
<reference evidence="15 16" key="1">
    <citation type="submission" date="2024-08" db="EMBL/GenBank/DDBJ databases">
        <title>Tateyamaria sp. nov., isolated from marine algae.</title>
        <authorList>
            <person name="Choi B.J."/>
            <person name="Kim J.M."/>
            <person name="Lee J.K."/>
            <person name="Choi D.G."/>
            <person name="Bayburt H."/>
            <person name="Baek J.H."/>
            <person name="Han D.M."/>
            <person name="Jeon C.O."/>
        </authorList>
    </citation>
    <scope>NUCLEOTIDE SEQUENCE [LARGE SCALE GENOMIC DNA]</scope>
    <source>
        <strain evidence="15 16">KMU-156</strain>
    </source>
</reference>
<proteinExistence type="inferred from homology"/>
<dbReference type="SUPFAM" id="SSF81342">
    <property type="entry name" value="Transmembrane di-heme cytochromes"/>
    <property type="match status" value="1"/>
</dbReference>
<evidence type="ECO:0000256" key="12">
    <source>
        <dbReference type="ARBA" id="ARBA00037975"/>
    </source>
</evidence>
<dbReference type="RefSeq" id="WP_407593367.1">
    <property type="nucleotide sequence ID" value="NZ_JBHDIY010000002.1"/>
</dbReference>
<dbReference type="SMART" id="SM00867">
    <property type="entry name" value="YceI"/>
    <property type="match status" value="1"/>
</dbReference>
<comment type="caution">
    <text evidence="15">The sequence shown here is derived from an EMBL/GenBank/DDBJ whole genome shotgun (WGS) entry which is preliminary data.</text>
</comment>
<protein>
    <submittedName>
        <fullName evidence="15">Cytochrome b/b6 domain-containing protein</fullName>
    </submittedName>
</protein>
<evidence type="ECO:0000256" key="2">
    <source>
        <dbReference type="ARBA" id="ARBA00004651"/>
    </source>
</evidence>
<dbReference type="PANTHER" id="PTHR30529:SF1">
    <property type="entry name" value="CYTOCHROME B561 HOMOLOG 2"/>
    <property type="match status" value="1"/>
</dbReference>
<evidence type="ECO:0000256" key="10">
    <source>
        <dbReference type="ARBA" id="ARBA00023004"/>
    </source>
</evidence>
<evidence type="ECO:0000256" key="9">
    <source>
        <dbReference type="ARBA" id="ARBA00022989"/>
    </source>
</evidence>
<evidence type="ECO:0000256" key="13">
    <source>
        <dbReference type="SAM" id="Phobius"/>
    </source>
</evidence>
<evidence type="ECO:0000256" key="1">
    <source>
        <dbReference type="ARBA" id="ARBA00001970"/>
    </source>
</evidence>
<keyword evidence="4" id="KW-1003">Cell membrane</keyword>
<dbReference type="InterPro" id="IPR052168">
    <property type="entry name" value="Cytochrome_b561_oxidase"/>
</dbReference>
<keyword evidence="8" id="KW-0249">Electron transport</keyword>
<evidence type="ECO:0000256" key="3">
    <source>
        <dbReference type="ARBA" id="ARBA00022448"/>
    </source>
</evidence>
<evidence type="ECO:0000256" key="5">
    <source>
        <dbReference type="ARBA" id="ARBA00022617"/>
    </source>
</evidence>
<evidence type="ECO:0000259" key="14">
    <source>
        <dbReference type="SMART" id="SM00867"/>
    </source>
</evidence>
<dbReference type="SUPFAM" id="SSF101874">
    <property type="entry name" value="YceI-like"/>
    <property type="match status" value="1"/>
</dbReference>
<name>A0ABW8UXP2_9RHOB</name>
<keyword evidence="10" id="KW-0408">Iron</keyword>
<dbReference type="EMBL" id="JBHDIY010000002">
    <property type="protein sequence ID" value="MFL4471524.1"/>
    <property type="molecule type" value="Genomic_DNA"/>
</dbReference>
<evidence type="ECO:0000256" key="11">
    <source>
        <dbReference type="ARBA" id="ARBA00023136"/>
    </source>
</evidence>
<dbReference type="InterPro" id="IPR016174">
    <property type="entry name" value="Di-haem_cyt_TM"/>
</dbReference>
<dbReference type="Gene3D" id="1.20.950.20">
    <property type="entry name" value="Transmembrane di-heme cytochromes, Chain C"/>
    <property type="match status" value="1"/>
</dbReference>
<feature type="transmembrane region" description="Helical" evidence="13">
    <location>
        <begin position="17"/>
        <end position="35"/>
    </location>
</feature>
<evidence type="ECO:0000313" key="16">
    <source>
        <dbReference type="Proteomes" id="UP001627408"/>
    </source>
</evidence>
<feature type="transmembrane region" description="Helical" evidence="13">
    <location>
        <begin position="203"/>
        <end position="224"/>
    </location>
</feature>
<sequence>MPLTNTADRFGSVSKTFHWLTALGIIALMPLGLIANKMPYETSEQLADKAWMFSLHKTVGVAVFFIALARIIWALTQPKPGLLHPERKIETLAAETVHWLLYGSLVVVPLSGWIHHAATTGFAPIWWPFGQNLPLVPKSEAVASIFAGAHWVLTKVLGIALLLHIAGALKHHVIDKDATLRRMWFGQTEVPTTTQGHSHARPLTVAIALWAVALSVGAALGAYAPHSGPTTGAALEEVQSDWQVQEGTLSITVTQLGSEVTGTFADWTAAISFDETVEERTAGNVDVTVSIGSLTLGSVTGQAMGPDYFNAEAFPTATYVAEIVSVVDGYEAQGTLTIKDQSIPLTLPFGLSIDGDTAWMIANVTLDRRSFGIGDNMADESSLKFNVGVSVELMATRNSEGD</sequence>
<dbReference type="Pfam" id="PF01292">
    <property type="entry name" value="Ni_hydr_CYTB"/>
    <property type="match status" value="1"/>
</dbReference>
<comment type="subcellular location">
    <subcellularLocation>
        <location evidence="2">Cell membrane</location>
        <topology evidence="2">Multi-pass membrane protein</topology>
    </subcellularLocation>
</comment>
<accession>A0ABW8UXP2</accession>
<keyword evidence="9 13" id="KW-1133">Transmembrane helix</keyword>
<evidence type="ECO:0000313" key="15">
    <source>
        <dbReference type="EMBL" id="MFL4471524.1"/>
    </source>
</evidence>
<keyword evidence="6 13" id="KW-0812">Transmembrane</keyword>
<evidence type="ECO:0000256" key="8">
    <source>
        <dbReference type="ARBA" id="ARBA00022982"/>
    </source>
</evidence>